<dbReference type="Pfam" id="PF12146">
    <property type="entry name" value="Hydrolase_4"/>
    <property type="match status" value="1"/>
</dbReference>
<evidence type="ECO:0000313" key="3">
    <source>
        <dbReference type="Proteomes" id="UP000663852"/>
    </source>
</evidence>
<dbReference type="Gene3D" id="3.40.50.1820">
    <property type="entry name" value="alpha/beta hydrolase"/>
    <property type="match status" value="1"/>
</dbReference>
<name>A0A815IE13_ADIRI</name>
<reference evidence="2" key="1">
    <citation type="submission" date="2021-02" db="EMBL/GenBank/DDBJ databases">
        <authorList>
            <person name="Nowell W R."/>
        </authorList>
    </citation>
    <scope>NUCLEOTIDE SEQUENCE</scope>
</reference>
<sequence length="298" mass="33310">MGSTKPDVRFDYRSKDGLSIVTYRWNTNQPPRAAIQLTHGMGEHALRYGEFARALNAKGIVVYAQDQRGHGATATLTKTIGSLGHDGWQMLINDIHLLVQYVRSENPNIPLILFGHSMGSFAVQQYLLDYSREIDAAILTGTVALDLLAAAFDPDQPFELSSMNTPFQPARTDFDWLSRDVSMVDAYINDPLCGFGLDKESIKGMFAGGQRMVNTEAVQQIRKDLPMLISVGELDPIHQQMVGVQVLVDRFQAAGLKDVTFKSYSEARHEVLNETNRQDIVNDILDWIEKKLALSTKH</sequence>
<protein>
    <recommendedName>
        <fullName evidence="1">Serine aminopeptidase S33 domain-containing protein</fullName>
    </recommendedName>
</protein>
<evidence type="ECO:0000313" key="2">
    <source>
        <dbReference type="EMBL" id="CAF1364667.1"/>
    </source>
</evidence>
<gene>
    <name evidence="2" type="ORF">EDS130_LOCUS34025</name>
</gene>
<proteinExistence type="predicted"/>
<dbReference type="InterPro" id="IPR029058">
    <property type="entry name" value="AB_hydrolase_fold"/>
</dbReference>
<organism evidence="2 3">
    <name type="scientific">Adineta ricciae</name>
    <name type="common">Rotifer</name>
    <dbReference type="NCBI Taxonomy" id="249248"/>
    <lineage>
        <taxon>Eukaryota</taxon>
        <taxon>Metazoa</taxon>
        <taxon>Spiralia</taxon>
        <taxon>Gnathifera</taxon>
        <taxon>Rotifera</taxon>
        <taxon>Eurotatoria</taxon>
        <taxon>Bdelloidea</taxon>
        <taxon>Adinetida</taxon>
        <taxon>Adinetidae</taxon>
        <taxon>Adineta</taxon>
    </lineage>
</organism>
<evidence type="ECO:0000259" key="1">
    <source>
        <dbReference type="Pfam" id="PF12146"/>
    </source>
</evidence>
<accession>A0A815IE13</accession>
<dbReference type="AlphaFoldDB" id="A0A815IE13"/>
<dbReference type="InterPro" id="IPR022742">
    <property type="entry name" value="Hydrolase_4"/>
</dbReference>
<comment type="caution">
    <text evidence="2">The sequence shown here is derived from an EMBL/GenBank/DDBJ whole genome shotgun (WGS) entry which is preliminary data.</text>
</comment>
<dbReference type="InterPro" id="IPR051044">
    <property type="entry name" value="MAG_DAG_Lipase"/>
</dbReference>
<feature type="domain" description="Serine aminopeptidase S33" evidence="1">
    <location>
        <begin position="29"/>
        <end position="276"/>
    </location>
</feature>
<dbReference type="SUPFAM" id="SSF53474">
    <property type="entry name" value="alpha/beta-Hydrolases"/>
    <property type="match status" value="1"/>
</dbReference>
<dbReference type="Proteomes" id="UP000663852">
    <property type="component" value="Unassembled WGS sequence"/>
</dbReference>
<dbReference type="EMBL" id="CAJNOJ010000279">
    <property type="protein sequence ID" value="CAF1364667.1"/>
    <property type="molecule type" value="Genomic_DNA"/>
</dbReference>
<dbReference type="OrthoDB" id="194865at2759"/>
<dbReference type="PANTHER" id="PTHR11614">
    <property type="entry name" value="PHOSPHOLIPASE-RELATED"/>
    <property type="match status" value="1"/>
</dbReference>